<dbReference type="PANTHER" id="PTHR30352:SF5">
    <property type="entry name" value="PYRUVATE FORMATE-LYASE 1-ACTIVATING ENZYME"/>
    <property type="match status" value="1"/>
</dbReference>
<reference evidence="7" key="1">
    <citation type="journal article" date="2014" name="Front. Microbiol.">
        <title>High frequency of phylogenetically diverse reductive dehalogenase-homologous genes in deep subseafloor sedimentary metagenomes.</title>
        <authorList>
            <person name="Kawai M."/>
            <person name="Futagami T."/>
            <person name="Toyoda A."/>
            <person name="Takaki Y."/>
            <person name="Nishi S."/>
            <person name="Hori S."/>
            <person name="Arai W."/>
            <person name="Tsubouchi T."/>
            <person name="Morono Y."/>
            <person name="Uchiyama I."/>
            <person name="Ito T."/>
            <person name="Fujiyama A."/>
            <person name="Inagaki F."/>
            <person name="Takami H."/>
        </authorList>
    </citation>
    <scope>NUCLEOTIDE SEQUENCE</scope>
    <source>
        <strain evidence="7">Expedition CK06-06</strain>
    </source>
</reference>
<dbReference type="Gene3D" id="3.20.20.70">
    <property type="entry name" value="Aldolase class I"/>
    <property type="match status" value="1"/>
</dbReference>
<dbReference type="GO" id="GO:0051539">
    <property type="term" value="F:4 iron, 4 sulfur cluster binding"/>
    <property type="evidence" value="ECO:0007669"/>
    <property type="project" value="UniProtKB-KW"/>
</dbReference>
<dbReference type="PANTHER" id="PTHR30352">
    <property type="entry name" value="PYRUVATE FORMATE-LYASE-ACTIVATING ENZYME"/>
    <property type="match status" value="1"/>
</dbReference>
<name>X1FDB1_9ZZZZ</name>
<keyword evidence="2" id="KW-0004">4Fe-4S</keyword>
<dbReference type="GO" id="GO:0046872">
    <property type="term" value="F:metal ion binding"/>
    <property type="evidence" value="ECO:0007669"/>
    <property type="project" value="UniProtKB-KW"/>
</dbReference>
<dbReference type="SUPFAM" id="SSF102114">
    <property type="entry name" value="Radical SAM enzymes"/>
    <property type="match status" value="1"/>
</dbReference>
<comment type="caution">
    <text evidence="7">The sequence shown here is derived from an EMBL/GenBank/DDBJ whole genome shotgun (WGS) entry which is preliminary data.</text>
</comment>
<evidence type="ECO:0000256" key="6">
    <source>
        <dbReference type="ARBA" id="ARBA00023014"/>
    </source>
</evidence>
<keyword evidence="6" id="KW-0411">Iron-sulfur</keyword>
<dbReference type="InterPro" id="IPR058240">
    <property type="entry name" value="rSAM_sf"/>
</dbReference>
<evidence type="ECO:0000256" key="5">
    <source>
        <dbReference type="ARBA" id="ARBA00023004"/>
    </source>
</evidence>
<keyword evidence="3" id="KW-0949">S-adenosyl-L-methionine</keyword>
<dbReference type="EMBL" id="BARU01001267">
    <property type="protein sequence ID" value="GAH30505.1"/>
    <property type="molecule type" value="Genomic_DNA"/>
</dbReference>
<gene>
    <name evidence="7" type="ORF">S03H2_03429</name>
</gene>
<sequence length="179" mass="20560">MTIEALKILIEEGLDAMNIDIKGDKEAVSRYCEANVEKVWRNARLAKENKVWLELTTLVIRRVNDDEECLRGIARRIKNELGEDTPWHLTRYYPAYKFAKDAYVPATSAKALEKAREIGREEGLNYVYVGNLPGHPFENTYCPNCQELLIKRYRLSVSRYNIKDGKCPKCGKGIPIIGH</sequence>
<dbReference type="InterPro" id="IPR034457">
    <property type="entry name" value="Organic_radical-activating"/>
</dbReference>
<evidence type="ECO:0000256" key="1">
    <source>
        <dbReference type="ARBA" id="ARBA00001966"/>
    </source>
</evidence>
<comment type="cofactor">
    <cofactor evidence="1">
        <name>[4Fe-4S] cluster</name>
        <dbReference type="ChEBI" id="CHEBI:49883"/>
    </cofactor>
</comment>
<evidence type="ECO:0000256" key="4">
    <source>
        <dbReference type="ARBA" id="ARBA00022723"/>
    </source>
</evidence>
<keyword evidence="4" id="KW-0479">Metal-binding</keyword>
<protein>
    <recommendedName>
        <fullName evidence="8">Radical SAM core domain-containing protein</fullName>
    </recommendedName>
</protein>
<accession>X1FDB1</accession>
<keyword evidence="5" id="KW-0408">Iron</keyword>
<evidence type="ECO:0008006" key="8">
    <source>
        <dbReference type="Google" id="ProtNLM"/>
    </source>
</evidence>
<evidence type="ECO:0000313" key="7">
    <source>
        <dbReference type="EMBL" id="GAH30505.1"/>
    </source>
</evidence>
<evidence type="ECO:0000256" key="3">
    <source>
        <dbReference type="ARBA" id="ARBA00022691"/>
    </source>
</evidence>
<evidence type="ECO:0000256" key="2">
    <source>
        <dbReference type="ARBA" id="ARBA00022485"/>
    </source>
</evidence>
<organism evidence="7">
    <name type="scientific">marine sediment metagenome</name>
    <dbReference type="NCBI Taxonomy" id="412755"/>
    <lineage>
        <taxon>unclassified sequences</taxon>
        <taxon>metagenomes</taxon>
        <taxon>ecological metagenomes</taxon>
    </lineage>
</organism>
<dbReference type="AlphaFoldDB" id="X1FDB1"/>
<dbReference type="InterPro" id="IPR013785">
    <property type="entry name" value="Aldolase_TIM"/>
</dbReference>
<proteinExistence type="predicted"/>